<feature type="domain" description="4Fe-4S ferredoxin-type" evidence="2">
    <location>
        <begin position="175"/>
        <end position="203"/>
    </location>
</feature>
<proteinExistence type="predicted"/>
<dbReference type="GO" id="GO:0052693">
    <property type="term" value="F:epoxyqueuosine reductase activity"/>
    <property type="evidence" value="ECO:0007669"/>
    <property type="project" value="TreeGrafter"/>
</dbReference>
<dbReference type="InterPro" id="IPR004453">
    <property type="entry name" value="QueG"/>
</dbReference>
<evidence type="ECO:0000259" key="2">
    <source>
        <dbReference type="PROSITE" id="PS51379"/>
    </source>
</evidence>
<dbReference type="EMBL" id="DF820470">
    <property type="protein sequence ID" value="GAK59721.1"/>
    <property type="molecule type" value="Genomic_DNA"/>
</dbReference>
<dbReference type="HOGENOM" id="CLU_902301_0_0_0"/>
<dbReference type="PROSITE" id="PS51379">
    <property type="entry name" value="4FE4S_FER_2"/>
    <property type="match status" value="2"/>
</dbReference>
<dbReference type="eggNOG" id="COG1600">
    <property type="taxonomic scope" value="Bacteria"/>
</dbReference>
<keyword evidence="1" id="KW-0004">4Fe-4S</keyword>
<feature type="domain" description="4Fe-4S ferredoxin-type" evidence="2">
    <location>
        <begin position="221"/>
        <end position="254"/>
    </location>
</feature>
<keyword evidence="4" id="KW-1185">Reference proteome</keyword>
<dbReference type="PANTHER" id="PTHR30002">
    <property type="entry name" value="EPOXYQUEUOSINE REDUCTASE"/>
    <property type="match status" value="1"/>
</dbReference>
<keyword evidence="1" id="KW-0479">Metal-binding</keyword>
<dbReference type="Proteomes" id="UP000030661">
    <property type="component" value="Unassembled WGS sequence"/>
</dbReference>
<keyword evidence="1" id="KW-0408">Iron</keyword>
<evidence type="ECO:0000313" key="4">
    <source>
        <dbReference type="Proteomes" id="UP000030661"/>
    </source>
</evidence>
<keyword evidence="1" id="KW-0411">Iron-sulfur</keyword>
<dbReference type="AlphaFoldDB" id="A0A081C566"/>
<dbReference type="Pfam" id="PF13484">
    <property type="entry name" value="Fer4_16"/>
    <property type="match status" value="1"/>
</dbReference>
<gene>
    <name evidence="3" type="ORF">U27_06706</name>
</gene>
<reference evidence="3" key="1">
    <citation type="journal article" date="2015" name="PeerJ">
        <title>First genomic representation of candidate bacterial phylum KSB3 points to enhanced environmental sensing as a trigger of wastewater bulking.</title>
        <authorList>
            <person name="Sekiguchi Y."/>
            <person name="Ohashi A."/>
            <person name="Parks D.H."/>
            <person name="Yamauchi T."/>
            <person name="Tyson G.W."/>
            <person name="Hugenholtz P."/>
        </authorList>
    </citation>
    <scope>NUCLEOTIDE SEQUENCE [LARGE SCALE GENOMIC DNA]</scope>
</reference>
<evidence type="ECO:0000313" key="3">
    <source>
        <dbReference type="EMBL" id="GAK59721.1"/>
    </source>
</evidence>
<sequence>MSHKSLFKKIFQTLEQQGYQGRMISVEHLAELQTEIEQRYYQGEMAREVYDEEPCKKFEFTNPAALPEARSLIIAAAPQPPVEATFHVNGQPFPALIPPTYFFYTDASIHQLLDSVLGPEGYHLVKARLPLKLLAVRSGLAQYGRNNITYIPGMGSFHRPVAFYTDLPCETDSWGAAAFMPRCSTCQVCCKICPTGAITPDRFLIHAERCLTLHNESDRDFPEWIDPAWHNCIIGCLECQSSCPANKDVAARTDHKAQFSEEETALLLQGTPQEQLLPETQSKIKDLEIVEFGYFHLLPRNLRVLFQQQKILA</sequence>
<dbReference type="SUPFAM" id="SSF54862">
    <property type="entry name" value="4Fe-4S ferredoxins"/>
    <property type="match status" value="1"/>
</dbReference>
<protein>
    <submittedName>
        <fullName evidence="3">Iron-sulfur cluster-binding protein</fullName>
    </submittedName>
</protein>
<dbReference type="PANTHER" id="PTHR30002:SF4">
    <property type="entry name" value="EPOXYQUEUOSINE REDUCTASE"/>
    <property type="match status" value="1"/>
</dbReference>
<evidence type="ECO:0000256" key="1">
    <source>
        <dbReference type="ARBA" id="ARBA00022485"/>
    </source>
</evidence>
<organism evidence="3">
    <name type="scientific">Vecturithrix granuli</name>
    <dbReference type="NCBI Taxonomy" id="1499967"/>
    <lineage>
        <taxon>Bacteria</taxon>
        <taxon>Candidatus Moduliflexota</taxon>
        <taxon>Candidatus Vecturitrichia</taxon>
        <taxon>Candidatus Vecturitrichales</taxon>
        <taxon>Candidatus Vecturitrichaceae</taxon>
        <taxon>Candidatus Vecturithrix</taxon>
    </lineage>
</organism>
<dbReference type="STRING" id="1499967.U27_06706"/>
<dbReference type="GO" id="GO:0051539">
    <property type="term" value="F:4 iron, 4 sulfur cluster binding"/>
    <property type="evidence" value="ECO:0007669"/>
    <property type="project" value="UniProtKB-KW"/>
</dbReference>
<dbReference type="InterPro" id="IPR017896">
    <property type="entry name" value="4Fe4S_Fe-S-bd"/>
</dbReference>
<accession>A0A081C566</accession>
<dbReference type="GO" id="GO:0008616">
    <property type="term" value="P:tRNA queuosine(34) biosynthetic process"/>
    <property type="evidence" value="ECO:0007669"/>
    <property type="project" value="InterPro"/>
</dbReference>
<name>A0A081C566_VECG1</name>